<comment type="caution">
    <text evidence="20">The sequence shown here is derived from an EMBL/GenBank/DDBJ whole genome shotgun (WGS) entry which is preliminary data.</text>
</comment>
<accession>A0A1Q2YB81</accession>
<keyword evidence="10 15" id="KW-0694">RNA-binding</keyword>
<dbReference type="PANTHER" id="PTHR14089:SF2">
    <property type="entry name" value="PRE-MRNA-SPLICING FACTOR CWC2"/>
    <property type="match status" value="1"/>
</dbReference>
<evidence type="ECO:0000313" key="21">
    <source>
        <dbReference type="Proteomes" id="UP000186136"/>
    </source>
</evidence>
<keyword evidence="11" id="KW-0508">mRNA splicing</keyword>
<evidence type="ECO:0000256" key="5">
    <source>
        <dbReference type="ARBA" id="ARBA00022664"/>
    </source>
</evidence>
<proteinExistence type="inferred from homology"/>
<evidence type="ECO:0000256" key="3">
    <source>
        <dbReference type="ARBA" id="ARBA00011524"/>
    </source>
</evidence>
<evidence type="ECO:0000256" key="10">
    <source>
        <dbReference type="ARBA" id="ARBA00022884"/>
    </source>
</evidence>
<dbReference type="Gene3D" id="3.30.70.330">
    <property type="match status" value="1"/>
</dbReference>
<evidence type="ECO:0000256" key="16">
    <source>
        <dbReference type="PROSITE-ProRule" id="PRU00723"/>
    </source>
</evidence>
<comment type="similarity">
    <text evidence="2">Belongs to the RRM CWC2 family.</text>
</comment>
<dbReference type="PROSITE" id="PS50102">
    <property type="entry name" value="RRM"/>
    <property type="match status" value="1"/>
</dbReference>
<dbReference type="GO" id="GO:0000974">
    <property type="term" value="C:Prp19 complex"/>
    <property type="evidence" value="ECO:0007669"/>
    <property type="project" value="TreeGrafter"/>
</dbReference>
<dbReference type="GO" id="GO:0036002">
    <property type="term" value="F:pre-mRNA binding"/>
    <property type="evidence" value="ECO:0007669"/>
    <property type="project" value="TreeGrafter"/>
</dbReference>
<dbReference type="GO" id="GO:0071006">
    <property type="term" value="C:U2-type catalytic step 1 spliceosome"/>
    <property type="evidence" value="ECO:0007669"/>
    <property type="project" value="TreeGrafter"/>
</dbReference>
<evidence type="ECO:0000256" key="2">
    <source>
        <dbReference type="ARBA" id="ARBA00008024"/>
    </source>
</evidence>
<feature type="domain" description="RRM" evidence="18">
    <location>
        <begin position="140"/>
        <end position="218"/>
    </location>
</feature>
<feature type="domain" description="C3H1-type" evidence="19">
    <location>
        <begin position="77"/>
        <end position="104"/>
    </location>
</feature>
<dbReference type="InterPro" id="IPR039171">
    <property type="entry name" value="Cwc2/Slt11"/>
</dbReference>
<dbReference type="PROSITE" id="PS50103">
    <property type="entry name" value="ZF_C3H1"/>
    <property type="match status" value="1"/>
</dbReference>
<keyword evidence="6 16" id="KW-0479">Metal-binding</keyword>
<evidence type="ECO:0000256" key="11">
    <source>
        <dbReference type="ARBA" id="ARBA00023187"/>
    </source>
</evidence>
<evidence type="ECO:0000256" key="7">
    <source>
        <dbReference type="ARBA" id="ARBA00022728"/>
    </source>
</evidence>
<evidence type="ECO:0000256" key="15">
    <source>
        <dbReference type="PROSITE-ProRule" id="PRU00176"/>
    </source>
</evidence>
<keyword evidence="13" id="KW-0131">Cell cycle</keyword>
<evidence type="ECO:0000256" key="8">
    <source>
        <dbReference type="ARBA" id="ARBA00022771"/>
    </source>
</evidence>
<dbReference type="InterPro" id="IPR000504">
    <property type="entry name" value="RRM_dom"/>
</dbReference>
<keyword evidence="12" id="KW-0539">Nucleus</keyword>
<dbReference type="InterPro" id="IPR000571">
    <property type="entry name" value="Znf_CCCH"/>
</dbReference>
<keyword evidence="8 16" id="KW-0863">Zinc-finger</keyword>
<dbReference type="GO" id="GO:0008270">
    <property type="term" value="F:zinc ion binding"/>
    <property type="evidence" value="ECO:0007669"/>
    <property type="project" value="UniProtKB-KW"/>
</dbReference>
<evidence type="ECO:0000256" key="12">
    <source>
        <dbReference type="ARBA" id="ARBA00023242"/>
    </source>
</evidence>
<evidence type="ECO:0000259" key="19">
    <source>
        <dbReference type="PROSITE" id="PS50103"/>
    </source>
</evidence>
<keyword evidence="9 16" id="KW-0862">Zinc</keyword>
<gene>
    <name evidence="20" type="ORF">PMKS-000246</name>
</gene>
<evidence type="ECO:0000256" key="13">
    <source>
        <dbReference type="ARBA" id="ARBA00023306"/>
    </source>
</evidence>
<dbReference type="InterPro" id="IPR036855">
    <property type="entry name" value="Znf_CCCH_sf"/>
</dbReference>
<evidence type="ECO:0000259" key="18">
    <source>
        <dbReference type="PROSITE" id="PS50102"/>
    </source>
</evidence>
<reference evidence="20 21" key="1">
    <citation type="submission" date="2016-08" db="EMBL/GenBank/DDBJ databases">
        <title>Whole genome shotgun sequence of Pichia membranifaciens KS47-1.</title>
        <authorList>
            <person name="Konishi M."/>
            <person name="Ishida M."/>
            <person name="Arakawa T."/>
            <person name="Kato Y."/>
            <person name="Horiuchi J."/>
        </authorList>
    </citation>
    <scope>NUCLEOTIDE SEQUENCE [LARGE SCALE GENOMIC DNA]</scope>
    <source>
        <strain evidence="20 21">KS47-1</strain>
    </source>
</reference>
<comment type="function">
    <text evidence="14">Involved in the first step of pre-mRNA splicing. Required for cell growth and cell cycle control. Plays a role in the levels of the U1, U4, U5 and U6 snRNAs and the maintenance of the U4/U6 snRNA complex. May provide the link between the 'nineteen complex' NTC spliceosome protein complex and the spliceosome through the U6 snRNA. Associates predominantly with U6 snRNAs in assembled active spliceosomes. Binds directly to the internal stem-loop (ISL) domain of the U6 snRNA and to the pre-mRNA intron near the 5' splice site during the activation and catalytic phases of the spliceosome cycle.</text>
</comment>
<dbReference type="Pfam" id="PF16131">
    <property type="entry name" value="Torus"/>
    <property type="match status" value="1"/>
</dbReference>
<evidence type="ECO:0000256" key="6">
    <source>
        <dbReference type="ARBA" id="ARBA00022723"/>
    </source>
</evidence>
<evidence type="ECO:0000256" key="14">
    <source>
        <dbReference type="ARBA" id="ARBA00025224"/>
    </source>
</evidence>
<organism evidence="20 21">
    <name type="scientific">Pichia membranifaciens</name>
    <dbReference type="NCBI Taxonomy" id="4926"/>
    <lineage>
        <taxon>Eukaryota</taxon>
        <taxon>Fungi</taxon>
        <taxon>Dikarya</taxon>
        <taxon>Ascomycota</taxon>
        <taxon>Saccharomycotina</taxon>
        <taxon>Pichiomycetes</taxon>
        <taxon>Pichiales</taxon>
        <taxon>Pichiaceae</taxon>
        <taxon>Pichia</taxon>
    </lineage>
</organism>
<dbReference type="SUPFAM" id="SSF54928">
    <property type="entry name" value="RNA-binding domain, RBD"/>
    <property type="match status" value="1"/>
</dbReference>
<dbReference type="GO" id="GO:0071007">
    <property type="term" value="C:U2-type catalytic step 2 spliceosome"/>
    <property type="evidence" value="ECO:0007669"/>
    <property type="project" value="TreeGrafter"/>
</dbReference>
<evidence type="ECO:0000256" key="4">
    <source>
        <dbReference type="ARBA" id="ARBA00017295"/>
    </source>
</evidence>
<dbReference type="InterPro" id="IPR035979">
    <property type="entry name" value="RBD_domain_sf"/>
</dbReference>
<dbReference type="OrthoDB" id="10251848at2759"/>
<keyword evidence="7" id="KW-0747">Spliceosome</keyword>
<feature type="zinc finger region" description="C3H1-type" evidence="16">
    <location>
        <begin position="77"/>
        <end position="104"/>
    </location>
</feature>
<dbReference type="GO" id="GO:0008380">
    <property type="term" value="P:RNA splicing"/>
    <property type="evidence" value="ECO:0007669"/>
    <property type="project" value="UniProtKB-KW"/>
</dbReference>
<feature type="region of interest" description="Disordered" evidence="17">
    <location>
        <begin position="297"/>
        <end position="323"/>
    </location>
</feature>
<sequence>MSEVKRTAARCQLDPALVTENSKPDQTGQTFNIWYNKWTGGENNGRTGLVHAKHRCNVKLDSGYTKADKYAKDGQINRTKYICLYFARGYCCNGKNCDYLHRIPTKLDIFTPTVDCFGRERFLDYRDDMSGIGSFGKVNKTLYVGGIASMSGNIELKISKVFGEFGDLAYVNILPAKNVAFVLYKLESQAQFAKEAMYCQSLESGNEAEILNIRWANEDPSFRAKKRLREDEEDFTMEAARSLLQHLQNEKKSRMQDIVVKDEESVGKSNYDKRNDKIQIDSTSLAKLAVLRSKVNQKAASNAKEGIIDGYSSSEEEDSGINL</sequence>
<evidence type="ECO:0000313" key="20">
    <source>
        <dbReference type="EMBL" id="GAV26790.1"/>
    </source>
</evidence>
<comment type="subunit">
    <text evidence="3">Associated with the spliceosome.</text>
</comment>
<dbReference type="InterPro" id="IPR032297">
    <property type="entry name" value="Torus"/>
</dbReference>
<comment type="subcellular location">
    <subcellularLocation>
        <location evidence="1">Nucleus</location>
    </subcellularLocation>
</comment>
<name>A0A1Q2YB81_9ASCO</name>
<dbReference type="InterPro" id="IPR012677">
    <property type="entry name" value="Nucleotide-bd_a/b_plait_sf"/>
</dbReference>
<evidence type="ECO:0000256" key="17">
    <source>
        <dbReference type="SAM" id="MobiDB-lite"/>
    </source>
</evidence>
<feature type="compositionally biased region" description="Acidic residues" evidence="17">
    <location>
        <begin position="314"/>
        <end position="323"/>
    </location>
</feature>
<dbReference type="AlphaFoldDB" id="A0A1Q2YB81"/>
<keyword evidence="21" id="KW-1185">Reference proteome</keyword>
<dbReference type="SUPFAM" id="SSF90229">
    <property type="entry name" value="CCCH zinc finger"/>
    <property type="match status" value="1"/>
</dbReference>
<dbReference type="Proteomes" id="UP000186136">
    <property type="component" value="Unassembled WGS sequence"/>
</dbReference>
<evidence type="ECO:0000256" key="9">
    <source>
        <dbReference type="ARBA" id="ARBA00022833"/>
    </source>
</evidence>
<dbReference type="EMBL" id="BDGI01000008">
    <property type="protein sequence ID" value="GAV26790.1"/>
    <property type="molecule type" value="Genomic_DNA"/>
</dbReference>
<dbReference type="GO" id="GO:0017070">
    <property type="term" value="F:U6 snRNA binding"/>
    <property type="evidence" value="ECO:0007669"/>
    <property type="project" value="TreeGrafter"/>
</dbReference>
<evidence type="ECO:0000256" key="1">
    <source>
        <dbReference type="ARBA" id="ARBA00004123"/>
    </source>
</evidence>
<protein>
    <recommendedName>
        <fullName evidence="4">Pre-mRNA-splicing factor CWC2</fullName>
    </recommendedName>
</protein>
<keyword evidence="5" id="KW-0507">mRNA processing</keyword>
<dbReference type="GO" id="GO:0006397">
    <property type="term" value="P:mRNA processing"/>
    <property type="evidence" value="ECO:0007669"/>
    <property type="project" value="UniProtKB-KW"/>
</dbReference>
<dbReference type="PANTHER" id="PTHR14089">
    <property type="entry name" value="PRE-MRNA-SPLICING FACTOR RBM22"/>
    <property type="match status" value="1"/>
</dbReference>